<dbReference type="PaxDb" id="2850-Phatr13237"/>
<dbReference type="InterPro" id="IPR036388">
    <property type="entry name" value="WH-like_DNA-bd_sf"/>
</dbReference>
<dbReference type="GO" id="GO:0006368">
    <property type="term" value="P:transcription elongation by RNA polymerase II"/>
    <property type="evidence" value="ECO:0007669"/>
    <property type="project" value="TreeGrafter"/>
</dbReference>
<dbReference type="EMBL" id="CP001141">
    <property type="protein sequence ID" value="ACI65239.1"/>
    <property type="molecule type" value="Genomic_DNA"/>
</dbReference>
<protein>
    <recommendedName>
        <fullName evidence="2">PCI domain-containing protein</fullName>
    </recommendedName>
</protein>
<keyword evidence="4" id="KW-1185">Reference proteome</keyword>
<dbReference type="GeneID" id="7204727"/>
<feature type="domain" description="PCI" evidence="2">
    <location>
        <begin position="52"/>
        <end position="232"/>
    </location>
</feature>
<dbReference type="Proteomes" id="UP000000759">
    <property type="component" value="Chromosome 11"/>
</dbReference>
<feature type="non-terminal residue" evidence="3">
    <location>
        <position position="1"/>
    </location>
</feature>
<dbReference type="Pfam" id="PF01399">
    <property type="entry name" value="PCI"/>
    <property type="match status" value="1"/>
</dbReference>
<dbReference type="GO" id="GO:0003723">
    <property type="term" value="F:RNA binding"/>
    <property type="evidence" value="ECO:0007669"/>
    <property type="project" value="InterPro"/>
</dbReference>
<evidence type="ECO:0000313" key="4">
    <source>
        <dbReference type="Proteomes" id="UP000000759"/>
    </source>
</evidence>
<dbReference type="RefSeq" id="XP_002185769.1">
    <property type="nucleotide sequence ID" value="XM_002185733.1"/>
</dbReference>
<dbReference type="GO" id="GO:0070390">
    <property type="term" value="C:transcription export complex 2"/>
    <property type="evidence" value="ECO:0007669"/>
    <property type="project" value="TreeGrafter"/>
</dbReference>
<proteinExistence type="inferred from homology"/>
<dbReference type="Gene3D" id="1.10.10.10">
    <property type="entry name" value="Winged helix-like DNA-binding domain superfamily/Winged helix DNA-binding domain"/>
    <property type="match status" value="1"/>
</dbReference>
<dbReference type="HOGENOM" id="CLU_031567_2_0_1"/>
<dbReference type="SMART" id="SM00753">
    <property type="entry name" value="PAM"/>
    <property type="match status" value="1"/>
</dbReference>
<dbReference type="KEGG" id="pti:PHATR_13237"/>
<evidence type="ECO:0000313" key="3">
    <source>
        <dbReference type="EMBL" id="ACI65239.1"/>
    </source>
</evidence>
<accession>B5Y433</accession>
<dbReference type="GO" id="GO:0016973">
    <property type="term" value="P:poly(A)+ mRNA export from nucleus"/>
    <property type="evidence" value="ECO:0007669"/>
    <property type="project" value="TreeGrafter"/>
</dbReference>
<dbReference type="GO" id="GO:0000973">
    <property type="term" value="P:post-transcriptional tethering of RNA polymerase II gene DNA at nuclear periphery"/>
    <property type="evidence" value="ECO:0007669"/>
    <property type="project" value="TreeGrafter"/>
</dbReference>
<evidence type="ECO:0000259" key="2">
    <source>
        <dbReference type="PROSITE" id="PS50250"/>
    </source>
</evidence>
<dbReference type="InterPro" id="IPR045114">
    <property type="entry name" value="Csn12-like"/>
</dbReference>
<dbReference type="PROSITE" id="PS50250">
    <property type="entry name" value="PCI"/>
    <property type="match status" value="1"/>
</dbReference>
<comment type="similarity">
    <text evidence="1">Belongs to the CSN12 family.</text>
</comment>
<dbReference type="FunCoup" id="B5Y433">
    <property type="interactions" value="287"/>
</dbReference>
<reference evidence="4" key="2">
    <citation type="submission" date="2008-08" db="EMBL/GenBank/DDBJ databases">
        <authorList>
            <consortium name="Diatom Consortium"/>
            <person name="Grigoriev I."/>
            <person name="Grimwood J."/>
            <person name="Kuo A."/>
            <person name="Otillar R.P."/>
            <person name="Salamov A."/>
            <person name="Detter J.C."/>
            <person name="Lindquist E."/>
            <person name="Shapiro H."/>
            <person name="Lucas S."/>
            <person name="Glavina del Rio T."/>
            <person name="Pitluck S."/>
            <person name="Rokhsar D."/>
            <person name="Bowler C."/>
        </authorList>
    </citation>
    <scope>GENOME REANNOTATION</scope>
    <source>
        <strain evidence="4">CCAP 1055/1</strain>
    </source>
</reference>
<dbReference type="GO" id="GO:0003690">
    <property type="term" value="F:double-stranded DNA binding"/>
    <property type="evidence" value="ECO:0007669"/>
    <property type="project" value="InterPro"/>
</dbReference>
<sequence>AEEGSKKAGVLFIVNELFAIYFRLNTLRLCKNLQKPVETRKLHTQGVMGQMVTYNYYVGRLSLFEDQYAEAESKLEFALSNCHKNAFQNKQRILRYLVPVKLFRGRMPSGQLLTKYKLDEFLPLVDGIRKGDLRTFNDALIQFQDRFIRQGTYLLLEKCKVVCYRNLFRRVHLLLEKHQISLVDVASALKYLGMPADLDEVECILANLIYRGYIRGYLSHAKRVLVLSKRDPFPISAVVKQ</sequence>
<evidence type="ECO:0000256" key="1">
    <source>
        <dbReference type="ARBA" id="ARBA00025771"/>
    </source>
</evidence>
<reference evidence="3 4" key="1">
    <citation type="journal article" date="2008" name="Nature">
        <title>The Phaeodactylum genome reveals the evolutionary history of diatom genomes.</title>
        <authorList>
            <person name="Bowler C."/>
            <person name="Allen A.E."/>
            <person name="Badger J.H."/>
            <person name="Grimwood J."/>
            <person name="Jabbari K."/>
            <person name="Kuo A."/>
            <person name="Maheswari U."/>
            <person name="Martens C."/>
            <person name="Maumus F."/>
            <person name="Otillar R.P."/>
            <person name="Rayko E."/>
            <person name="Salamov A."/>
            <person name="Vandepoele K."/>
            <person name="Beszteri B."/>
            <person name="Gruber A."/>
            <person name="Heijde M."/>
            <person name="Katinka M."/>
            <person name="Mock T."/>
            <person name="Valentin K."/>
            <person name="Verret F."/>
            <person name="Berges J.A."/>
            <person name="Brownlee C."/>
            <person name="Cadoret J.P."/>
            <person name="Chiovitti A."/>
            <person name="Choi C.J."/>
            <person name="Coesel S."/>
            <person name="De Martino A."/>
            <person name="Detter J.C."/>
            <person name="Durkin C."/>
            <person name="Falciatore A."/>
            <person name="Fournet J."/>
            <person name="Haruta M."/>
            <person name="Huysman M.J."/>
            <person name="Jenkins B.D."/>
            <person name="Jiroutova K."/>
            <person name="Jorgensen R.E."/>
            <person name="Joubert Y."/>
            <person name="Kaplan A."/>
            <person name="Kroger N."/>
            <person name="Kroth P.G."/>
            <person name="La Roche J."/>
            <person name="Lindquist E."/>
            <person name="Lommer M."/>
            <person name="Martin-Jezequel V."/>
            <person name="Lopez P.J."/>
            <person name="Lucas S."/>
            <person name="Mangogna M."/>
            <person name="McGinnis K."/>
            <person name="Medlin L.K."/>
            <person name="Montsant A."/>
            <person name="Oudot-Le Secq M.P."/>
            <person name="Napoli C."/>
            <person name="Obornik M."/>
            <person name="Parker M.S."/>
            <person name="Petit J.L."/>
            <person name="Porcel B.M."/>
            <person name="Poulsen N."/>
            <person name="Robison M."/>
            <person name="Rychlewski L."/>
            <person name="Rynearson T.A."/>
            <person name="Schmutz J."/>
            <person name="Shapiro H."/>
            <person name="Siaut M."/>
            <person name="Stanley M."/>
            <person name="Sussman M.R."/>
            <person name="Taylor A.R."/>
            <person name="Vardi A."/>
            <person name="von Dassow P."/>
            <person name="Vyverman W."/>
            <person name="Willis A."/>
            <person name="Wyrwicz L.S."/>
            <person name="Rokhsar D.S."/>
            <person name="Weissenbach J."/>
            <person name="Armbrust E.V."/>
            <person name="Green B.R."/>
            <person name="Van de Peer Y."/>
            <person name="Grigoriev I.V."/>
        </authorList>
    </citation>
    <scope>NUCLEOTIDE SEQUENCE [LARGE SCALE GENOMIC DNA]</scope>
    <source>
        <strain evidence="3 4">CCAP 1055/1</strain>
    </source>
</reference>
<dbReference type="AlphaFoldDB" id="B5Y433"/>
<dbReference type="eggNOG" id="KOG2688">
    <property type="taxonomic scope" value="Eukaryota"/>
</dbReference>
<gene>
    <name evidence="3" type="ORF">PHATR_13237</name>
</gene>
<dbReference type="FunFam" id="1.10.10.10:FF:000146">
    <property type="entry name" value="PCI domain-containing protein 2 homolog"/>
    <property type="match status" value="1"/>
</dbReference>
<name>B5Y433_PHATC</name>
<dbReference type="PANTHER" id="PTHR12732">
    <property type="entry name" value="UNCHARACTERIZED PROTEASOME COMPONENT REGION PCI-CONTAINING"/>
    <property type="match status" value="1"/>
</dbReference>
<dbReference type="InParanoid" id="B5Y433"/>
<organism evidence="3 4">
    <name type="scientific">Phaeodactylum tricornutum (strain CCAP 1055/1)</name>
    <dbReference type="NCBI Taxonomy" id="556484"/>
    <lineage>
        <taxon>Eukaryota</taxon>
        <taxon>Sar</taxon>
        <taxon>Stramenopiles</taxon>
        <taxon>Ochrophyta</taxon>
        <taxon>Bacillariophyta</taxon>
        <taxon>Bacillariophyceae</taxon>
        <taxon>Bacillariophycidae</taxon>
        <taxon>Naviculales</taxon>
        <taxon>Phaeodactylaceae</taxon>
        <taxon>Phaeodactylum</taxon>
    </lineage>
</organism>
<dbReference type="OrthoDB" id="10252687at2759"/>
<dbReference type="STRING" id="556484.B5Y433"/>
<dbReference type="PANTHER" id="PTHR12732:SF0">
    <property type="entry name" value="PCI DOMAIN-CONTAINING PROTEIN 2"/>
    <property type="match status" value="1"/>
</dbReference>
<dbReference type="InterPro" id="IPR000717">
    <property type="entry name" value="PCI_dom"/>
</dbReference>